<dbReference type="GO" id="GO:0003713">
    <property type="term" value="F:transcription coactivator activity"/>
    <property type="evidence" value="ECO:0007669"/>
    <property type="project" value="TreeGrafter"/>
</dbReference>
<reference evidence="2" key="1">
    <citation type="submission" date="2020-05" db="EMBL/GenBank/DDBJ databases">
        <title>Mycena genomes resolve the evolution of fungal bioluminescence.</title>
        <authorList>
            <person name="Tsai I.J."/>
        </authorList>
    </citation>
    <scope>NUCLEOTIDE SEQUENCE</scope>
    <source>
        <strain evidence="2">160909Yilan</strain>
    </source>
</reference>
<name>A0A8H7CEL3_9AGAR</name>
<keyword evidence="3" id="KW-1185">Reference proteome</keyword>
<dbReference type="GO" id="GO:0016592">
    <property type="term" value="C:mediator complex"/>
    <property type="evidence" value="ECO:0007669"/>
    <property type="project" value="TreeGrafter"/>
</dbReference>
<feature type="region of interest" description="Disordered" evidence="1">
    <location>
        <begin position="1"/>
        <end position="111"/>
    </location>
</feature>
<feature type="region of interest" description="Disordered" evidence="1">
    <location>
        <begin position="423"/>
        <end position="485"/>
    </location>
</feature>
<comment type="caution">
    <text evidence="2">The sequence shown here is derived from an EMBL/GenBank/DDBJ whole genome shotgun (WGS) entry which is preliminary data.</text>
</comment>
<dbReference type="PANTHER" id="PTHR46007">
    <property type="entry name" value="MEDIATOR OF RNA POLYMERASE II TRANSCRIPTION SUBUNIT 12"/>
    <property type="match status" value="1"/>
</dbReference>
<dbReference type="InterPro" id="IPR051647">
    <property type="entry name" value="Mediator_comp_sub12"/>
</dbReference>
<protein>
    <submittedName>
        <fullName evidence="2">Uncharacterized protein</fullName>
    </submittedName>
</protein>
<evidence type="ECO:0000313" key="2">
    <source>
        <dbReference type="EMBL" id="KAF7334749.1"/>
    </source>
</evidence>
<proteinExistence type="predicted"/>
<feature type="compositionally biased region" description="Basic residues" evidence="1">
    <location>
        <begin position="476"/>
        <end position="485"/>
    </location>
</feature>
<sequence>MAPTPQQVVPMEVENDATQTQTPGPAAGSGAPPRAGGQQQRTNPPPGQQQQRQQQQQTQQQQQHALQQQQQHALQQQQQQQPPRQQQQQQPPPRQQQQQQQPPPQPPAIPTHIELMHHIPAGRGDNPHLRYYPAQPAPAVGPDGRPPYQRNNGTWPEAVFPTSRLFENVSQSVVDTVLANAAYFLAFIVYNGGQRQPPPKLPSPAPQPVHVQEGNWGKKYMAPFVIFARFRDLAVKNRFLRQAVFAVNTNLAFIAVPIDPDVISWTVGIWKALASTADPHQLARELRAAIHLHMISCPAVIQKIAQITQGIVVGTELERAHAAANTIDVKYIHHERDPLFAVYIRPLTNDPKTLEELKALIRPRTFTYQLSSFTPKSPGGPPECVECKFDDHVSYLCAFSKGEHGAPPAPIDDDDEVPAPISPTTHEWWGPPNQISQLKGGILTVSPAASTNGRGANHGSNNRGSARGGRGNRGVRGGRGRSRGG</sequence>
<accession>A0A8H7CEL3</accession>
<gene>
    <name evidence="2" type="ORF">MSAN_02373400</name>
</gene>
<evidence type="ECO:0000256" key="1">
    <source>
        <dbReference type="SAM" id="MobiDB-lite"/>
    </source>
</evidence>
<dbReference type="GO" id="GO:0045944">
    <property type="term" value="P:positive regulation of transcription by RNA polymerase II"/>
    <property type="evidence" value="ECO:0007669"/>
    <property type="project" value="TreeGrafter"/>
</dbReference>
<dbReference type="EMBL" id="JACAZH010000046">
    <property type="protein sequence ID" value="KAF7334749.1"/>
    <property type="molecule type" value="Genomic_DNA"/>
</dbReference>
<organism evidence="2 3">
    <name type="scientific">Mycena sanguinolenta</name>
    <dbReference type="NCBI Taxonomy" id="230812"/>
    <lineage>
        <taxon>Eukaryota</taxon>
        <taxon>Fungi</taxon>
        <taxon>Dikarya</taxon>
        <taxon>Basidiomycota</taxon>
        <taxon>Agaricomycotina</taxon>
        <taxon>Agaricomycetes</taxon>
        <taxon>Agaricomycetidae</taxon>
        <taxon>Agaricales</taxon>
        <taxon>Marasmiineae</taxon>
        <taxon>Mycenaceae</taxon>
        <taxon>Mycena</taxon>
    </lineage>
</organism>
<dbReference type="PANTHER" id="PTHR46007:SF8">
    <property type="entry name" value="C2H2-TYPE DOMAIN-CONTAINING PROTEIN"/>
    <property type="match status" value="1"/>
</dbReference>
<dbReference type="OrthoDB" id="3043714at2759"/>
<dbReference type="Proteomes" id="UP000623467">
    <property type="component" value="Unassembled WGS sequence"/>
</dbReference>
<dbReference type="AlphaFoldDB" id="A0A8H7CEL3"/>
<evidence type="ECO:0000313" key="3">
    <source>
        <dbReference type="Proteomes" id="UP000623467"/>
    </source>
</evidence>
<feature type="compositionally biased region" description="Low complexity" evidence="1">
    <location>
        <begin position="20"/>
        <end position="100"/>
    </location>
</feature>
<feature type="compositionally biased region" description="Gly residues" evidence="1">
    <location>
        <begin position="466"/>
        <end position="475"/>
    </location>
</feature>